<evidence type="ECO:0000313" key="1">
    <source>
        <dbReference type="EMBL" id="TLD01919.1"/>
    </source>
</evidence>
<comment type="caution">
    <text evidence="1">The sequence shown here is derived from an EMBL/GenBank/DDBJ whole genome shotgun (WGS) entry which is preliminary data.</text>
</comment>
<accession>A0A4U8QB83</accession>
<proteinExistence type="predicted"/>
<evidence type="ECO:0000313" key="2">
    <source>
        <dbReference type="Proteomes" id="UP000306509"/>
    </source>
</evidence>
<dbReference type="EMBL" id="QGQD01000025">
    <property type="protein sequence ID" value="TLD01919.1"/>
    <property type="molecule type" value="Genomic_DNA"/>
</dbReference>
<reference evidence="1 2" key="1">
    <citation type="journal article" date="2019" name="Anaerobe">
        <title>Detection of Robinsoniella peoriensis in multiple bone samples of a trauma patient.</title>
        <authorList>
            <person name="Schrottner P."/>
            <person name="Hartwich K."/>
            <person name="Bunk B."/>
            <person name="Schober I."/>
            <person name="Helbig S."/>
            <person name="Rudolph W.W."/>
            <person name="Gunzer F."/>
        </authorList>
    </citation>
    <scope>NUCLEOTIDE SEQUENCE [LARGE SCALE GENOMIC DNA]</scope>
    <source>
        <strain evidence="1 2">DSM 106044</strain>
    </source>
</reference>
<keyword evidence="2" id="KW-1185">Reference proteome</keyword>
<sequence length="514" mass="60312">MKDDQYEQLAAVLRPMLKKNLIQTYEAYINCSRAGHYIRKNILKLRHDDLTLEKIIAHAVKEAASESIDVEEGIRKLRELRRVYKRNWSDTIREEVMDPENLKPRNPQLLRKEAEAAYDISIYKRTDHRKSVEARMRERYEEIENWRADVTALITDFHFYGGKPAKSQANAFIHDIALESLIIVNREFNGSLEGYTTKFPMVYMQAPIFNYRSTNLDFEVEILQNEIRLFNSYDFEGGNVRVEMSTENLDLPSVTSADTLDEIKSKYNINTMTKRDLDMKDREILNCLYTMMSAETVRTRLITGKLKNLARLVFNIETPRKKHLDDIKERLFKLQDYNYSVTITDKETGKEAEKLQLNMIVTARVYEDHGVVYFEVQPSDQMINTYIQKKYVNILSQSYRLIDSPQTKAILVMLQSERLMSYMNNSLDATFTLNYFRAHMKLPRMNPAALKKELDKHLKILKDKQIVVDEYSIKRAEIDVHFTPLEDRELIAYGIERNLLAETNIIDAEYTVKA</sequence>
<dbReference type="AlphaFoldDB" id="A0A4U8QB83"/>
<organism evidence="1 2">
    <name type="scientific">Robinsoniella peoriensis</name>
    <dbReference type="NCBI Taxonomy" id="180332"/>
    <lineage>
        <taxon>Bacteria</taxon>
        <taxon>Bacillati</taxon>
        <taxon>Bacillota</taxon>
        <taxon>Clostridia</taxon>
        <taxon>Lachnospirales</taxon>
        <taxon>Lachnospiraceae</taxon>
        <taxon>Robinsoniella</taxon>
    </lineage>
</organism>
<dbReference type="RefSeq" id="WP_027291949.1">
    <property type="nucleotide sequence ID" value="NZ_CABMJZ010000154.1"/>
</dbReference>
<name>A0A4U8QB83_9FIRM</name>
<dbReference type="OrthoDB" id="2011015at2"/>
<dbReference type="Proteomes" id="UP000306509">
    <property type="component" value="Unassembled WGS sequence"/>
</dbReference>
<protein>
    <submittedName>
        <fullName evidence="1">Uncharacterized protein</fullName>
    </submittedName>
</protein>
<gene>
    <name evidence="1" type="ORF">DSM106044_01289</name>
</gene>
<dbReference type="STRING" id="180332.GCA_000797495_04274"/>